<dbReference type="InterPro" id="IPR036084">
    <property type="entry name" value="Ser_inhib-like_sf"/>
</dbReference>
<dbReference type="PROSITE" id="PS50184">
    <property type="entry name" value="VWFC_2"/>
    <property type="match status" value="1"/>
</dbReference>
<feature type="domain" description="VWFD" evidence="13">
    <location>
        <begin position="32"/>
        <end position="202"/>
    </location>
</feature>
<protein>
    <submittedName>
        <fullName evidence="14">Mucin 2, oligomeric mucus/gel-forming</fullName>
    </submittedName>
</protein>
<feature type="region of interest" description="Disordered" evidence="9">
    <location>
        <begin position="1479"/>
        <end position="1511"/>
    </location>
</feature>
<feature type="domain" description="VWFD" evidence="13">
    <location>
        <begin position="2116"/>
        <end position="2299"/>
    </location>
</feature>
<dbReference type="SUPFAM" id="SSF57603">
    <property type="entry name" value="FnI-like domain"/>
    <property type="match status" value="1"/>
</dbReference>
<dbReference type="Pfam" id="PF08742">
    <property type="entry name" value="C8"/>
    <property type="match status" value="4"/>
</dbReference>
<keyword evidence="7" id="KW-0325">Glycoprotein</keyword>
<keyword evidence="4" id="KW-0677">Repeat</keyword>
<dbReference type="SUPFAM" id="SSF57567">
    <property type="entry name" value="Serine protease inhibitors"/>
    <property type="match status" value="4"/>
</dbReference>
<dbReference type="Pfam" id="PF00094">
    <property type="entry name" value="VWD"/>
    <property type="match status" value="4"/>
</dbReference>
<comment type="caution">
    <text evidence="8">Lacks conserved residue(s) required for the propagation of feature annotation.</text>
</comment>
<dbReference type="Pfam" id="PF25962">
    <property type="entry name" value="TIL_OTOGL_Mucin"/>
    <property type="match status" value="1"/>
</dbReference>
<dbReference type="PANTHER" id="PTHR11339:SF371">
    <property type="entry name" value="MUCIN-2"/>
    <property type="match status" value="1"/>
</dbReference>
<dbReference type="InterPro" id="IPR025155">
    <property type="entry name" value="WxxW_domain"/>
</dbReference>
<feature type="region of interest" description="Disordered" evidence="9">
    <location>
        <begin position="1674"/>
        <end position="1973"/>
    </location>
</feature>
<dbReference type="InterPro" id="IPR006207">
    <property type="entry name" value="Cys_knot_C"/>
</dbReference>
<dbReference type="FunFam" id="2.10.25.10:FF:000153">
    <property type="entry name" value="MUC5B isoform 1"/>
    <property type="match status" value="1"/>
</dbReference>
<dbReference type="InterPro" id="IPR014853">
    <property type="entry name" value="VWF/SSPO/ZAN-like_Cys-rich_dom"/>
</dbReference>
<dbReference type="PROSITE" id="PS01208">
    <property type="entry name" value="VWFC_1"/>
    <property type="match status" value="2"/>
</dbReference>
<evidence type="ECO:0000256" key="6">
    <source>
        <dbReference type="ARBA" id="ARBA00023157"/>
    </source>
</evidence>
<dbReference type="SMART" id="SM00832">
    <property type="entry name" value="C8"/>
    <property type="match status" value="4"/>
</dbReference>
<feature type="domain" description="VWFC" evidence="12">
    <location>
        <begin position="2446"/>
        <end position="2514"/>
    </location>
</feature>
<name>A0A8C0UHY2_CYACU</name>
<comment type="subcellular location">
    <subcellularLocation>
        <location evidence="1">Secreted</location>
    </subcellularLocation>
</comment>
<dbReference type="GO" id="GO:0031012">
    <property type="term" value="C:extracellular matrix"/>
    <property type="evidence" value="ECO:0007669"/>
    <property type="project" value="TreeGrafter"/>
</dbReference>
<keyword evidence="3 10" id="KW-0732">Signal</keyword>
<accession>A0A8C0UHY2</accession>
<keyword evidence="15" id="KW-1185">Reference proteome</keyword>
<feature type="domain" description="CTCK" evidence="11">
    <location>
        <begin position="2682"/>
        <end position="2769"/>
    </location>
</feature>
<feature type="domain" description="VWFD" evidence="13">
    <location>
        <begin position="848"/>
        <end position="1018"/>
    </location>
</feature>
<reference evidence="14" key="2">
    <citation type="submission" date="2025-09" db="UniProtKB">
        <authorList>
            <consortium name="Ensembl"/>
        </authorList>
    </citation>
    <scope>IDENTIFICATION</scope>
</reference>
<evidence type="ECO:0000313" key="15">
    <source>
        <dbReference type="Proteomes" id="UP000694410"/>
    </source>
</evidence>
<evidence type="ECO:0000256" key="1">
    <source>
        <dbReference type="ARBA" id="ARBA00004613"/>
    </source>
</evidence>
<evidence type="ECO:0000256" key="8">
    <source>
        <dbReference type="PROSITE-ProRule" id="PRU00039"/>
    </source>
</evidence>
<dbReference type="PROSITE" id="PS51233">
    <property type="entry name" value="VWFD"/>
    <property type="match status" value="4"/>
</dbReference>
<dbReference type="Proteomes" id="UP000694410">
    <property type="component" value="Unplaced"/>
</dbReference>
<feature type="signal peptide" evidence="10">
    <location>
        <begin position="1"/>
        <end position="18"/>
    </location>
</feature>
<dbReference type="Ensembl" id="ENSCCET00000012568.1">
    <property type="protein sequence ID" value="ENSCCEP00000007870.1"/>
    <property type="gene ID" value="ENSCCEG00000008060.1"/>
</dbReference>
<proteinExistence type="predicted"/>
<evidence type="ECO:0000256" key="3">
    <source>
        <dbReference type="ARBA" id="ARBA00022729"/>
    </source>
</evidence>
<evidence type="ECO:0000256" key="9">
    <source>
        <dbReference type="SAM" id="MobiDB-lite"/>
    </source>
</evidence>
<dbReference type="SMART" id="SM00216">
    <property type="entry name" value="VWD"/>
    <property type="match status" value="4"/>
</dbReference>
<evidence type="ECO:0000259" key="11">
    <source>
        <dbReference type="PROSITE" id="PS01225"/>
    </source>
</evidence>
<evidence type="ECO:0000256" key="4">
    <source>
        <dbReference type="ARBA" id="ARBA00022737"/>
    </source>
</evidence>
<keyword evidence="5" id="KW-0186">Copper</keyword>
<dbReference type="Pfam" id="PF23244">
    <property type="entry name" value="VWF"/>
    <property type="match status" value="1"/>
</dbReference>
<evidence type="ECO:0000259" key="13">
    <source>
        <dbReference type="PROSITE" id="PS51233"/>
    </source>
</evidence>
<dbReference type="SMART" id="SM00041">
    <property type="entry name" value="CT"/>
    <property type="match status" value="1"/>
</dbReference>
<feature type="disulfide bond" evidence="8">
    <location>
        <begin position="2696"/>
        <end position="2745"/>
    </location>
</feature>
<organism evidence="14 15">
    <name type="scientific">Cyanistes caeruleus</name>
    <name type="common">Eurasian blue tit</name>
    <name type="synonym">Parus caeruleus</name>
    <dbReference type="NCBI Taxonomy" id="156563"/>
    <lineage>
        <taxon>Eukaryota</taxon>
        <taxon>Metazoa</taxon>
        <taxon>Chordata</taxon>
        <taxon>Craniata</taxon>
        <taxon>Vertebrata</taxon>
        <taxon>Euteleostomi</taxon>
        <taxon>Archelosauria</taxon>
        <taxon>Archosauria</taxon>
        <taxon>Dinosauria</taxon>
        <taxon>Saurischia</taxon>
        <taxon>Theropoda</taxon>
        <taxon>Coelurosauria</taxon>
        <taxon>Aves</taxon>
        <taxon>Neognathae</taxon>
        <taxon>Neoaves</taxon>
        <taxon>Telluraves</taxon>
        <taxon>Australaves</taxon>
        <taxon>Passeriformes</taxon>
        <taxon>Paridae</taxon>
        <taxon>Cyanistes</taxon>
    </lineage>
</organism>
<evidence type="ECO:0000256" key="7">
    <source>
        <dbReference type="ARBA" id="ARBA00023180"/>
    </source>
</evidence>
<keyword evidence="2" id="KW-0964">Secreted</keyword>
<dbReference type="InterPro" id="IPR001846">
    <property type="entry name" value="VWF_type-D"/>
</dbReference>
<evidence type="ECO:0000256" key="10">
    <source>
        <dbReference type="SAM" id="SignalP"/>
    </source>
</evidence>
<feature type="chain" id="PRO_5034341625" evidence="10">
    <location>
        <begin position="19"/>
        <end position="2799"/>
    </location>
</feature>
<dbReference type="InterPro" id="IPR001007">
    <property type="entry name" value="VWF_dom"/>
</dbReference>
<feature type="compositionally biased region" description="Low complexity" evidence="9">
    <location>
        <begin position="1674"/>
        <end position="1811"/>
    </location>
</feature>
<evidence type="ECO:0000259" key="12">
    <source>
        <dbReference type="PROSITE" id="PS50184"/>
    </source>
</evidence>
<dbReference type="Pfam" id="PF01826">
    <property type="entry name" value="TIL"/>
    <property type="match status" value="2"/>
</dbReference>
<dbReference type="PANTHER" id="PTHR11339">
    <property type="entry name" value="EXTRACELLULAR MATRIX GLYCOPROTEIN RELATED"/>
    <property type="match status" value="1"/>
</dbReference>
<dbReference type="Gene3D" id="2.10.25.10">
    <property type="entry name" value="Laminin"/>
    <property type="match status" value="4"/>
</dbReference>
<reference evidence="14" key="1">
    <citation type="submission" date="2025-08" db="UniProtKB">
        <authorList>
            <consortium name="Ensembl"/>
        </authorList>
    </citation>
    <scope>IDENTIFICATION</scope>
</reference>
<keyword evidence="6 8" id="KW-1015">Disulfide bond</keyword>
<dbReference type="GO" id="GO:0005615">
    <property type="term" value="C:extracellular space"/>
    <property type="evidence" value="ECO:0007669"/>
    <property type="project" value="TreeGrafter"/>
</dbReference>
<feature type="disulfide bond" evidence="8">
    <location>
        <begin position="2711"/>
        <end position="2763"/>
    </location>
</feature>
<dbReference type="SMART" id="SM00215">
    <property type="entry name" value="VWC_out"/>
    <property type="match status" value="2"/>
</dbReference>
<dbReference type="Pfam" id="PF13330">
    <property type="entry name" value="Mucin2_WxxW"/>
    <property type="match status" value="2"/>
</dbReference>
<dbReference type="PROSITE" id="PS01225">
    <property type="entry name" value="CTCK_2"/>
    <property type="match status" value="1"/>
</dbReference>
<feature type="disulfide bond" evidence="8">
    <location>
        <begin position="2707"/>
        <end position="2761"/>
    </location>
</feature>
<evidence type="ECO:0000313" key="14">
    <source>
        <dbReference type="Ensembl" id="ENSCCEP00000007870.1"/>
    </source>
</evidence>
<sequence>MGLRVASLFLFWLALSSANEIKKGRTRSHGHYVCSTWGNNHFKTFDGDVYQFPGICEYNFVSDCREAYKEFSVHIQRALNSNGHPEIQYILMKIKDIMVYLKPNLVVVEGRIVKTPYYTSGVLIESNEIYTKIYAKLGMVLMWNQQDALMVELDNKFNNHTCGLCGDYNGIQIYNEFINGGVYNSITYGNMQKISKPNAKCEDPDETQALPSCNEHRDECQRLLTSPAFADCRLRLNLEMYIQACMQDKCACNGKEDSFCLCSTISEYSRQCSHAGGRPGEWRTQNFCPKSCPATMVYRESSSPCMDTCSHLEISSLCEEHYMDGCFCPEGTVYDDISEKGCIPVSQCHCKHGGKAYAPGESISKECEECTCNSGRWTCKDLPCPGTCSVEGGSHITTFDGKKYTFHGDCYYVLAKDTANESYALLAELAPCGSTDKQTCLKNVVLLVDNKKNVVVFRSDGSVLLNEMTVNVPHVSASFSVFKPSSSYLVVQTSFGLQMQIQLFQVMQLFVTVDQSVKGKLQGLCGNFNGMEGDDFRTTSGLIEATGSAFANTWKAQSTCTDQAEKLEDPCSLSIESANYAEHWCSLLRNPKGPFARCHLAIDPSEYYKKCKYDTCLCEDNEECLCAALSSYSRACAFKGIILGDWRKSVCSKYEVSSCPGNQVFLYNLTMCQQTCRSLADGEKYCLQDFAPVDGCGCPPNTYLDKHDNCVPISQCPCYYKGSYLEPGEYFTKDGERWYVLFWLLVCGKECSSNKTYFDCNASSKWTSQTPLQLSCHTPQTDHTECVSGCVCPEGLFDDGRGGCVEQKDCPCIHNNEWYSSGGKIKVDCNTCTCQKGVWECTDDVCYGTCMIYGSGHYNTFDGKFYDFDGSCEYVATQDFCGAKNSSGSFSIITENVPCGTTGVTCSKAIKMFLGKTELKLENKEYKEIQRDVGDDVQYWNRTVGLYLVIEASNGVMLIWDKKTTVFIKLSPDYKGKVCGLCGNFDDKANNDFTTRSGLQETNPLDFGNSWKQSPMCPDVTEEIKPCDLKPHRKSWAEKECSIIQSEVFKICHSKVNPHPFYEACVHDACSCDSGGDCECFCSAVAAYAQECIKAEACVFWRTPDICPIFCDYYNPRNECDWHYEPCGSNITTCRMINNVSTNFTVPLLEGCYPRCPKDKPIYNEETKECVTEDQCGCYLEDGTHIQPGQEVPTEENWCPCVINGTSYEVGTVVGQVQDGDICIIYICAENGSLVPGEVYPCPTSSPTTISTSFPSSTLTTTTTGKSSIQILKFLSFAAAPCFGLICDWTEWFDVSKPEEGGGDYETYDEIRKHGYKICTAPEEIECRAKDKPDVSLDDLGQKVECNVKYGLFCKNDEQDVTMWPLCYNYEIRVNCCEWQEIPCGSTITPTISQASTTTKTTIPTTTTSTEIITPPIHIHSTTSEYTPSVLTLDGLTSLALWQLPHAQLLFCSHGIPLMHLCLCLFSLSLLFLTGTPSTASPTPELPTTSTPPETPSTTTTTTPTTTTTTTTTTNNTCYTHNYPYVPKPNNSLQKPSPAVCELVPCIVVSVLSVSNCFSSCHLAACECIWSDWIDVTYPDGSNKDSGDYETFENIWKNNPSWECAKVENISCRAEKFPNTPIADLGQKVECDVDVGLICNNKDQQIGGIVPMPVCLNYEISVCCTPNRPECLSPPSTTSTTTSTASTTTSSVSPPISTTTPTTTTEKTPTTTTPTTTPTTTTTHYHHTPVTPSATPLPTTRTTEISTPTASTTSQQSTSPVSTSPVTATTSEVTETGSTTKTTTSGPTPSRSTSTTPVTETSVYETTTTRTPSPPTGSSPTTSSPGTTTTSGPSSPTGTLPISTTPFTRTGSTAKTTTSGPTPSVSTPSTTTVGTETSTPGTTSATVTTPTTSTRPVSTTTSGTTPTESFTTTSGTTSSTFTTVNATTTSTTLPPGSTTTSGPTATSTAVTTTGSSTHSVTPPVNGSSTTTGLIPTTKKTCTIFPNESYEVSRFHAFIVLWMESRHIALIFLVGEILSIDIWLFRKLKKIFRHNYCQSICFLRFVSISPLPLSFQTQQGESWWLCNCTKAICIEDNIVQVIPVICNPPPKPTCANGLSPVPVIDEDGCCWHWECDCYCTGWGDPHYMTFDGLYYSYQGNCTYVLVEEINKKVDNFGVYIDNYHCDVRDVVSCPRTLIVRHETQEVRLTTAQPNTLQVEVTVNNQLVALPYKKFGVSIYESGINRVVEIPELKMNVTYNGLSFSIRMPYSLFGNNTQGQCGTCNNNTADDCMLPNGNIAANCETMADHWQVVDPSKPQCSPGLVPTGSPSTTPIQPCKESSICELLLGSVFEPCHAFVQPEKYYAACVFDSCVLPNLDLECSSLQIYAATCADQGMCIDWRKHTNGVCSHECPPGKEYRACGPIKEMTCKSRGQNNTSTKEVEGCFCPNGTMLYDSGVDVCVKTCGCVGVDMIPREFGEEFTVDCQDCICLEGEHGIVCKPHICEQKKVTCDGEGFYEVTEVNPKDSCCPLSTCKCNTSLCTAKAPKCSLGFEVHSYIPSGQCCPVYQCVFVDKCQNCFCTNDVNVSTQLNIISCERVPCNTYCQPGYEIKPVKGECCGKCVQTKCIIHTSDNSELILSPGDFKNDPHNNCTIYSCVDVHNQLIASTSEITCPAFNEDSCKPVSKNGKFTLYSIHRLLHRTPCSVRHRQDFIVYRGCRSVDRVDLTECEGTCGTFSLYSAEANSMDHSCSCCRETQTTEKHVVLRCPGGHSMSHKYVYVESCSCQDTECTSILASLLPRGLGAPFFALVIYQICSSLKGR</sequence>
<feature type="compositionally biased region" description="Low complexity" evidence="9">
    <location>
        <begin position="1818"/>
        <end position="1973"/>
    </location>
</feature>
<dbReference type="InterPro" id="IPR002919">
    <property type="entry name" value="TIL_dom"/>
</dbReference>
<dbReference type="SMART" id="SM00214">
    <property type="entry name" value="VWC"/>
    <property type="match status" value="3"/>
</dbReference>
<dbReference type="InterPro" id="IPR058753">
    <property type="entry name" value="TIL_OTOGL_Mucin"/>
</dbReference>
<feature type="domain" description="VWFD" evidence="13">
    <location>
        <begin position="386"/>
        <end position="561"/>
    </location>
</feature>
<gene>
    <name evidence="14" type="primary">MUC2</name>
</gene>
<dbReference type="CDD" id="cd19941">
    <property type="entry name" value="TIL"/>
    <property type="match status" value="4"/>
</dbReference>
<evidence type="ECO:0000256" key="5">
    <source>
        <dbReference type="ARBA" id="ARBA00023008"/>
    </source>
</evidence>
<dbReference type="PROSITE" id="PS01185">
    <property type="entry name" value="CTCK_1"/>
    <property type="match status" value="1"/>
</dbReference>
<evidence type="ECO:0000256" key="2">
    <source>
        <dbReference type="ARBA" id="ARBA00022525"/>
    </source>
</evidence>
<dbReference type="InterPro" id="IPR050780">
    <property type="entry name" value="Mucin_vWF_Thrombospondin_sf"/>
</dbReference>
<dbReference type="FunFam" id="2.10.25.10:FF:000674">
    <property type="entry name" value="Mucin-2"/>
    <property type="match status" value="1"/>
</dbReference>